<keyword evidence="12" id="KW-1185">Reference proteome</keyword>
<dbReference type="InterPro" id="IPR015424">
    <property type="entry name" value="PyrdxlP-dep_Trfase"/>
</dbReference>
<keyword evidence="4" id="KW-0808">Transferase</keyword>
<dbReference type="GO" id="GO:0030170">
    <property type="term" value="F:pyridoxal phosphate binding"/>
    <property type="evidence" value="ECO:0007669"/>
    <property type="project" value="InterPro"/>
</dbReference>
<evidence type="ECO:0000256" key="5">
    <source>
        <dbReference type="ARBA" id="ARBA00022898"/>
    </source>
</evidence>
<dbReference type="PROSITE" id="PS00599">
    <property type="entry name" value="AA_TRANSFER_CLASS_2"/>
    <property type="match status" value="1"/>
</dbReference>
<evidence type="ECO:0000256" key="2">
    <source>
        <dbReference type="ARBA" id="ARBA00008392"/>
    </source>
</evidence>
<accession>A0A9W6T1F8</accession>
<dbReference type="CDD" id="cd06454">
    <property type="entry name" value="KBL_like"/>
    <property type="match status" value="1"/>
</dbReference>
<proteinExistence type="inferred from homology"/>
<dbReference type="AlphaFoldDB" id="A0A9W6T1F8"/>
<name>A0A9W6T1F8_CANBO</name>
<keyword evidence="9" id="KW-1133">Transmembrane helix</keyword>
<keyword evidence="9" id="KW-0812">Transmembrane</keyword>
<sequence length="572" mass="64239">MSYSRLADNPNLTLRVPDSPPDDIPPEIKMEKEYGKLTSDKWLYTSKHQIGTPLPTPIEDDPPYFIVILTYLNYLVVIIIGHIRDYFGMRFQKKSFEAFLPKDGYPPWYSAFESFYSRRLKARLDDCFARPIHGVPGRTIKCYDRYTDDYNNTFYYDGNSTECLNLSSYNYLGFAQSVGSCTEDSIAALKEYGVSACGPVNIASFTDLHAKTERILADFIGKDDALLFSMGYGTNAHLFTSLVNKKCLIISDSLNHGSIRFGVRLSGASVKVFPHNDMDALERILIDAISQGQPKSHRPWNKILICVEGLYSMEGTFCNLPKLVELREKYKFYLFVDEAHSIGALGPNGKGVCDYFSIDPKNVDILMGTLTKSFGAAGGYVAASQDIIDRLRVDITTNTYGENMPPTVVMQIYSSLRIINGDTNGNEGKERLQRIAFNSRYLRLGLKRLGFIVYGADDSPVIPLLLYIPAKMPAFSRLMLDRKIATVIVGYPATELMASRVRFCVSASLTKEDIDYILKATDEVGDILYLKFSSGVAGGEKDPGDYQKGKCPRWTINEVLEKTPEDCKKIMY</sequence>
<dbReference type="EMBL" id="BSXN01001036">
    <property type="protein sequence ID" value="GME71235.1"/>
    <property type="molecule type" value="Genomic_DNA"/>
</dbReference>
<comment type="catalytic activity">
    <reaction evidence="6">
        <text>L-serine + hexadecanoyl-CoA + H(+) = 3-oxosphinganine + CO2 + CoA</text>
        <dbReference type="Rhea" id="RHEA:14761"/>
        <dbReference type="ChEBI" id="CHEBI:15378"/>
        <dbReference type="ChEBI" id="CHEBI:16526"/>
        <dbReference type="ChEBI" id="CHEBI:33384"/>
        <dbReference type="ChEBI" id="CHEBI:57287"/>
        <dbReference type="ChEBI" id="CHEBI:57379"/>
        <dbReference type="ChEBI" id="CHEBI:58299"/>
        <dbReference type="EC" id="2.3.1.50"/>
    </reaction>
</comment>
<dbReference type="InterPro" id="IPR015421">
    <property type="entry name" value="PyrdxlP-dep_Trfase_major"/>
</dbReference>
<dbReference type="OrthoDB" id="65434at2759"/>
<dbReference type="PANTHER" id="PTHR13693">
    <property type="entry name" value="CLASS II AMINOTRANSFERASE/8-AMINO-7-OXONONANOATE SYNTHASE"/>
    <property type="match status" value="1"/>
</dbReference>
<dbReference type="InterPro" id="IPR001917">
    <property type="entry name" value="Aminotrans_II_pyridoxalP_BS"/>
</dbReference>
<dbReference type="PANTHER" id="PTHR13693:SF3">
    <property type="entry name" value="LD36009P"/>
    <property type="match status" value="1"/>
</dbReference>
<dbReference type="Gene3D" id="3.40.640.10">
    <property type="entry name" value="Type I PLP-dependent aspartate aminotransferase-like (Major domain)"/>
    <property type="match status" value="1"/>
</dbReference>
<dbReference type="InterPro" id="IPR004839">
    <property type="entry name" value="Aminotransferase_I/II_large"/>
</dbReference>
<evidence type="ECO:0000256" key="4">
    <source>
        <dbReference type="ARBA" id="ARBA00022679"/>
    </source>
</evidence>
<evidence type="ECO:0000256" key="8">
    <source>
        <dbReference type="SAM" id="MobiDB-lite"/>
    </source>
</evidence>
<dbReference type="GO" id="GO:0046513">
    <property type="term" value="P:ceramide biosynthetic process"/>
    <property type="evidence" value="ECO:0007669"/>
    <property type="project" value="TreeGrafter"/>
</dbReference>
<evidence type="ECO:0000256" key="7">
    <source>
        <dbReference type="RuleBase" id="RU003693"/>
    </source>
</evidence>
<keyword evidence="5 7" id="KW-0663">Pyridoxal phosphate</keyword>
<dbReference type="GO" id="GO:0046512">
    <property type="term" value="P:sphingosine biosynthetic process"/>
    <property type="evidence" value="ECO:0007669"/>
    <property type="project" value="TreeGrafter"/>
</dbReference>
<keyword evidence="9" id="KW-0472">Membrane</keyword>
<dbReference type="EC" id="2.3.1.50" evidence="3"/>
<gene>
    <name evidence="11" type="ORF">Cboi02_000313400</name>
</gene>
<evidence type="ECO:0000259" key="10">
    <source>
        <dbReference type="Pfam" id="PF00155"/>
    </source>
</evidence>
<comment type="cofactor">
    <cofactor evidence="1 7">
        <name>pyridoxal 5'-phosphate</name>
        <dbReference type="ChEBI" id="CHEBI:597326"/>
    </cofactor>
</comment>
<evidence type="ECO:0000256" key="6">
    <source>
        <dbReference type="ARBA" id="ARBA00048528"/>
    </source>
</evidence>
<comment type="caution">
    <text evidence="11">The sequence shown here is derived from an EMBL/GenBank/DDBJ whole genome shotgun (WGS) entry which is preliminary data.</text>
</comment>
<evidence type="ECO:0000256" key="3">
    <source>
        <dbReference type="ARBA" id="ARBA00013220"/>
    </source>
</evidence>
<dbReference type="Pfam" id="PF00155">
    <property type="entry name" value="Aminotran_1_2"/>
    <property type="match status" value="1"/>
</dbReference>
<dbReference type="InterPro" id="IPR015422">
    <property type="entry name" value="PyrdxlP-dep_Trfase_small"/>
</dbReference>
<evidence type="ECO:0000313" key="12">
    <source>
        <dbReference type="Proteomes" id="UP001165120"/>
    </source>
</evidence>
<dbReference type="InterPro" id="IPR050087">
    <property type="entry name" value="AON_synthase_class-II"/>
</dbReference>
<dbReference type="Gene3D" id="3.90.1150.10">
    <property type="entry name" value="Aspartate Aminotransferase, domain 1"/>
    <property type="match status" value="1"/>
</dbReference>
<comment type="similarity">
    <text evidence="2 7">Belongs to the class-II pyridoxal-phosphate-dependent aminotransferase family.</text>
</comment>
<evidence type="ECO:0000313" key="11">
    <source>
        <dbReference type="EMBL" id="GME71235.1"/>
    </source>
</evidence>
<dbReference type="SUPFAM" id="SSF53383">
    <property type="entry name" value="PLP-dependent transferases"/>
    <property type="match status" value="1"/>
</dbReference>
<feature type="region of interest" description="Disordered" evidence="8">
    <location>
        <begin position="1"/>
        <end position="22"/>
    </location>
</feature>
<organism evidence="11 12">
    <name type="scientific">Candida boidinii</name>
    <name type="common">Yeast</name>
    <dbReference type="NCBI Taxonomy" id="5477"/>
    <lineage>
        <taxon>Eukaryota</taxon>
        <taxon>Fungi</taxon>
        <taxon>Dikarya</taxon>
        <taxon>Ascomycota</taxon>
        <taxon>Saccharomycotina</taxon>
        <taxon>Pichiomycetes</taxon>
        <taxon>Pichiales</taxon>
        <taxon>Pichiaceae</taxon>
        <taxon>Ogataea</taxon>
        <taxon>Ogataea/Candida clade</taxon>
    </lineage>
</organism>
<dbReference type="GO" id="GO:0016020">
    <property type="term" value="C:membrane"/>
    <property type="evidence" value="ECO:0007669"/>
    <property type="project" value="GOC"/>
</dbReference>
<feature type="domain" description="Aminotransferase class I/classII large" evidence="10">
    <location>
        <begin position="162"/>
        <end position="520"/>
    </location>
</feature>
<dbReference type="Proteomes" id="UP001165120">
    <property type="component" value="Unassembled WGS sequence"/>
</dbReference>
<evidence type="ECO:0000256" key="1">
    <source>
        <dbReference type="ARBA" id="ARBA00001933"/>
    </source>
</evidence>
<feature type="transmembrane region" description="Helical" evidence="9">
    <location>
        <begin position="64"/>
        <end position="83"/>
    </location>
</feature>
<protein>
    <recommendedName>
        <fullName evidence="3">serine C-palmitoyltransferase</fullName>
        <ecNumber evidence="3">2.3.1.50</ecNumber>
    </recommendedName>
</protein>
<dbReference type="GO" id="GO:0004758">
    <property type="term" value="F:serine C-palmitoyltransferase activity"/>
    <property type="evidence" value="ECO:0007669"/>
    <property type="project" value="UniProtKB-EC"/>
</dbReference>
<evidence type="ECO:0000256" key="9">
    <source>
        <dbReference type="SAM" id="Phobius"/>
    </source>
</evidence>
<reference evidence="11" key="1">
    <citation type="submission" date="2023-04" db="EMBL/GenBank/DDBJ databases">
        <title>Candida boidinii NBRC 10035.</title>
        <authorList>
            <person name="Ichikawa N."/>
            <person name="Sato H."/>
            <person name="Tonouchi N."/>
        </authorList>
    </citation>
    <scope>NUCLEOTIDE SEQUENCE</scope>
    <source>
        <strain evidence="11">NBRC 10035</strain>
    </source>
</reference>
<dbReference type="GO" id="GO:0017059">
    <property type="term" value="C:serine palmitoyltransferase complex"/>
    <property type="evidence" value="ECO:0007669"/>
    <property type="project" value="TreeGrafter"/>
</dbReference>